<dbReference type="GO" id="GO:0046872">
    <property type="term" value="F:metal ion binding"/>
    <property type="evidence" value="ECO:0007669"/>
    <property type="project" value="UniProtKB-KW"/>
</dbReference>
<evidence type="ECO:0000256" key="6">
    <source>
        <dbReference type="ARBA" id="ARBA00023002"/>
    </source>
</evidence>
<evidence type="ECO:0000256" key="9">
    <source>
        <dbReference type="ARBA" id="ARBA00023136"/>
    </source>
</evidence>
<protein>
    <submittedName>
        <fullName evidence="13">Cytochrome c oxidase assembly protein subunit 15</fullName>
    </submittedName>
</protein>
<keyword evidence="14" id="KW-1185">Reference proteome</keyword>
<dbReference type="InterPro" id="IPR003780">
    <property type="entry name" value="COX15/CtaA_fam"/>
</dbReference>
<dbReference type="EMBL" id="LT670846">
    <property type="protein sequence ID" value="SHK38987.1"/>
    <property type="molecule type" value="Genomic_DNA"/>
</dbReference>
<keyword evidence="7" id="KW-0408">Iron</keyword>
<keyword evidence="10" id="KW-1015">Disulfide bond</keyword>
<dbReference type="Proteomes" id="UP000189810">
    <property type="component" value="Chromosome I"/>
</dbReference>
<proteinExistence type="predicted"/>
<keyword evidence="4" id="KW-0479">Metal-binding</keyword>
<name>A0A1M6S3D5_9AQUI</name>
<keyword evidence="8" id="KW-0350">Heme biosynthesis</keyword>
<evidence type="ECO:0000313" key="14">
    <source>
        <dbReference type="Proteomes" id="UP000189810"/>
    </source>
</evidence>
<evidence type="ECO:0000256" key="3">
    <source>
        <dbReference type="ARBA" id="ARBA00022692"/>
    </source>
</evidence>
<dbReference type="RefSeq" id="WP_079653992.1">
    <property type="nucleotide sequence ID" value="NZ_LT670846.1"/>
</dbReference>
<organism evidence="13 14">
    <name type="scientific">Thermocrinis minervae</name>
    <dbReference type="NCBI Taxonomy" id="381751"/>
    <lineage>
        <taxon>Bacteria</taxon>
        <taxon>Pseudomonadati</taxon>
        <taxon>Aquificota</taxon>
        <taxon>Aquificia</taxon>
        <taxon>Aquificales</taxon>
        <taxon>Aquificaceae</taxon>
        <taxon>Thermocrinis</taxon>
    </lineage>
</organism>
<feature type="transmembrane region" description="Helical" evidence="12">
    <location>
        <begin position="88"/>
        <end position="105"/>
    </location>
</feature>
<accession>A0A1M6S3D5</accession>
<dbReference type="InterPro" id="IPR050450">
    <property type="entry name" value="COX15/CtaA_HemeA_synthase"/>
</dbReference>
<comment type="subcellular location">
    <subcellularLocation>
        <location evidence="1">Membrane</location>
        <topology evidence="1">Multi-pass membrane protein</topology>
    </subcellularLocation>
</comment>
<keyword evidence="5 12" id="KW-1133">Transmembrane helix</keyword>
<gene>
    <name evidence="13" type="ORF">SAMN05444391_0855</name>
</gene>
<feature type="transmembrane region" description="Helical" evidence="12">
    <location>
        <begin position="59"/>
        <end position="76"/>
    </location>
</feature>
<evidence type="ECO:0000256" key="7">
    <source>
        <dbReference type="ARBA" id="ARBA00023004"/>
    </source>
</evidence>
<feature type="transmembrane region" description="Helical" evidence="12">
    <location>
        <begin position="125"/>
        <end position="142"/>
    </location>
</feature>
<sequence>MKVKLFLLLGILFTYLVMVWGGLVRTTDSGLACPSWPLCYGDFSIPKDLSAKLEMGHRTISGLAGVFVLLSFIYVWRQYKGLPKLTSAIALFFTLSAAFTGMRMIKEETPHLKHLSHMFIESFHIYESMLVLFGLVLTYRFLYSQRWTRGSIPLWAYAFAIATMLTGVLVRYTGSGEACGHEWPTCNGYLIPPMEDWRVALQFIHRNLAYTTWLAFLIVFLADRNRITLITFLLINLQFVFAISMVLSGFFTPLVFLDTASGFFLFVWLTYHVNLSLGSKREVRLAW</sequence>
<evidence type="ECO:0000256" key="4">
    <source>
        <dbReference type="ARBA" id="ARBA00022723"/>
    </source>
</evidence>
<evidence type="ECO:0000256" key="12">
    <source>
        <dbReference type="SAM" id="Phobius"/>
    </source>
</evidence>
<keyword evidence="3 12" id="KW-0812">Transmembrane</keyword>
<evidence type="ECO:0000256" key="2">
    <source>
        <dbReference type="ARBA" id="ARBA00022475"/>
    </source>
</evidence>
<dbReference type="PANTHER" id="PTHR35457:SF1">
    <property type="entry name" value="HEME A SYNTHASE"/>
    <property type="match status" value="1"/>
</dbReference>
<evidence type="ECO:0000256" key="8">
    <source>
        <dbReference type="ARBA" id="ARBA00023133"/>
    </source>
</evidence>
<comment type="pathway">
    <text evidence="11">Porphyrin-containing compound metabolism.</text>
</comment>
<evidence type="ECO:0000313" key="13">
    <source>
        <dbReference type="EMBL" id="SHK38987.1"/>
    </source>
</evidence>
<feature type="transmembrane region" description="Helical" evidence="12">
    <location>
        <begin position="229"/>
        <end position="247"/>
    </location>
</feature>
<dbReference type="PANTHER" id="PTHR35457">
    <property type="entry name" value="HEME A SYNTHASE"/>
    <property type="match status" value="1"/>
</dbReference>
<reference evidence="13 14" key="1">
    <citation type="submission" date="2016-11" db="EMBL/GenBank/DDBJ databases">
        <authorList>
            <person name="Jaros S."/>
            <person name="Januszkiewicz K."/>
            <person name="Wedrychowicz H."/>
        </authorList>
    </citation>
    <scope>NUCLEOTIDE SEQUENCE [LARGE SCALE GENOMIC DNA]</scope>
    <source>
        <strain evidence="13 14">DSM 19557</strain>
    </source>
</reference>
<keyword evidence="9 12" id="KW-0472">Membrane</keyword>
<keyword evidence="6" id="KW-0560">Oxidoreductase</keyword>
<dbReference type="AlphaFoldDB" id="A0A1M6S3D5"/>
<dbReference type="GO" id="GO:0016020">
    <property type="term" value="C:membrane"/>
    <property type="evidence" value="ECO:0007669"/>
    <property type="project" value="UniProtKB-SubCell"/>
</dbReference>
<evidence type="ECO:0000256" key="10">
    <source>
        <dbReference type="ARBA" id="ARBA00023157"/>
    </source>
</evidence>
<dbReference type="GO" id="GO:0016491">
    <property type="term" value="F:oxidoreductase activity"/>
    <property type="evidence" value="ECO:0007669"/>
    <property type="project" value="UniProtKB-KW"/>
</dbReference>
<feature type="transmembrane region" description="Helical" evidence="12">
    <location>
        <begin position="203"/>
        <end position="222"/>
    </location>
</feature>
<keyword evidence="2" id="KW-1003">Cell membrane</keyword>
<evidence type="ECO:0000256" key="11">
    <source>
        <dbReference type="ARBA" id="ARBA00023444"/>
    </source>
</evidence>
<evidence type="ECO:0000256" key="5">
    <source>
        <dbReference type="ARBA" id="ARBA00022989"/>
    </source>
</evidence>
<evidence type="ECO:0000256" key="1">
    <source>
        <dbReference type="ARBA" id="ARBA00004141"/>
    </source>
</evidence>
<dbReference type="OrthoDB" id="9816428at2"/>
<dbReference type="STRING" id="381751.SAMN05444391_0855"/>
<dbReference type="Pfam" id="PF02628">
    <property type="entry name" value="COX15-CtaA"/>
    <property type="match status" value="2"/>
</dbReference>
<feature type="transmembrane region" description="Helical" evidence="12">
    <location>
        <begin position="253"/>
        <end position="271"/>
    </location>
</feature>
<feature type="transmembrane region" description="Helical" evidence="12">
    <location>
        <begin position="154"/>
        <end position="174"/>
    </location>
</feature>
<dbReference type="GO" id="GO:0006784">
    <property type="term" value="P:heme A biosynthetic process"/>
    <property type="evidence" value="ECO:0007669"/>
    <property type="project" value="InterPro"/>
</dbReference>